<evidence type="ECO:0000256" key="3">
    <source>
        <dbReference type="ARBA" id="ARBA00023002"/>
    </source>
</evidence>
<dbReference type="InterPro" id="IPR013328">
    <property type="entry name" value="6PGD_dom2"/>
</dbReference>
<evidence type="ECO:0000259" key="6">
    <source>
        <dbReference type="Pfam" id="PF00725"/>
    </source>
</evidence>
<feature type="binding site" evidence="5">
    <location>
        <position position="143"/>
    </location>
    <ligand>
        <name>NAD(+)</name>
        <dbReference type="ChEBI" id="CHEBI:57540"/>
    </ligand>
</feature>
<dbReference type="SUPFAM" id="SSF51735">
    <property type="entry name" value="NAD(P)-binding Rossmann-fold domains"/>
    <property type="match status" value="1"/>
</dbReference>
<feature type="binding site" evidence="5">
    <location>
        <position position="274"/>
    </location>
    <ligand>
        <name>NAD(+)</name>
        <dbReference type="ChEBI" id="CHEBI:57540"/>
    </ligand>
</feature>
<dbReference type="Pfam" id="PF02737">
    <property type="entry name" value="3HCDH_N"/>
    <property type="match status" value="1"/>
</dbReference>
<reference evidence="8 9" key="1">
    <citation type="submission" date="2023-02" db="EMBL/GenBank/DDBJ databases">
        <title>Genome sequence of Paenibacillus kyungheensis KACC 18744.</title>
        <authorList>
            <person name="Kim S."/>
            <person name="Heo J."/>
            <person name="Kwon S.-W."/>
        </authorList>
    </citation>
    <scope>NUCLEOTIDE SEQUENCE [LARGE SCALE GENOMIC DNA]</scope>
    <source>
        <strain evidence="8 9">KACC 18744</strain>
    </source>
</reference>
<dbReference type="AlphaFoldDB" id="A0AAX3M8K4"/>
<accession>A0AAX3M8K4</accession>
<dbReference type="InterPro" id="IPR006108">
    <property type="entry name" value="3HC_DH_C"/>
</dbReference>
<feature type="domain" description="3-hydroxyacyl-CoA dehydrogenase C-terminal" evidence="6">
    <location>
        <begin position="186"/>
        <end position="282"/>
    </location>
</feature>
<keyword evidence="3" id="KW-0560">Oxidoreductase</keyword>
<dbReference type="GO" id="GO:0006635">
    <property type="term" value="P:fatty acid beta-oxidation"/>
    <property type="evidence" value="ECO:0007669"/>
    <property type="project" value="TreeGrafter"/>
</dbReference>
<proteinExistence type="inferred from homology"/>
<sequence length="287" mass="32159">MMQKIGVIGAGTMGIGLSQSLAQAGLDVVLVDIADHILAHSKKEIQKNIRFSTLFKKDPSLESVKTVLGRITFTTDYHLLSDIDFLVENVTEKYETKRALYKMIDPICSPECVFAINTSCISITKLAAETKRPDRVIGMHFMNPITMKQTIEAIRGFHTSDETIENAKAFLARFDKNMILVNDLPGFVSNRISHLFMNEAAFVVQDQVAEPKDVDDIFKQCFNHAMGPLETADLIGLDTVVDSLDVLYESYQDPKYRVCPLLRKMVEAGLHGRKSGHGFYDYSNELS</sequence>
<evidence type="ECO:0000256" key="1">
    <source>
        <dbReference type="ARBA" id="ARBA00005086"/>
    </source>
</evidence>
<feature type="binding site" evidence="5">
    <location>
        <position position="92"/>
    </location>
    <ligand>
        <name>NAD(+)</name>
        <dbReference type="ChEBI" id="CHEBI:57540"/>
    </ligand>
</feature>
<dbReference type="RefSeq" id="WP_273616300.1">
    <property type="nucleotide sequence ID" value="NZ_CP117416.1"/>
</dbReference>
<dbReference type="PANTHER" id="PTHR48075:SF5">
    <property type="entry name" value="3-HYDROXYBUTYRYL-COA DEHYDROGENASE"/>
    <property type="match status" value="1"/>
</dbReference>
<dbReference type="InterPro" id="IPR008927">
    <property type="entry name" value="6-PGluconate_DH-like_C_sf"/>
</dbReference>
<dbReference type="PANTHER" id="PTHR48075">
    <property type="entry name" value="3-HYDROXYACYL-COA DEHYDROGENASE FAMILY PROTEIN"/>
    <property type="match status" value="1"/>
</dbReference>
<feature type="binding site" evidence="5">
    <location>
        <begin position="9"/>
        <end position="14"/>
    </location>
    <ligand>
        <name>NAD(+)</name>
        <dbReference type="ChEBI" id="CHEBI:57540"/>
    </ligand>
</feature>
<dbReference type="KEGG" id="pka:PQ456_11145"/>
<dbReference type="EMBL" id="CP117416">
    <property type="protein sequence ID" value="WCT58143.1"/>
    <property type="molecule type" value="Genomic_DNA"/>
</dbReference>
<dbReference type="Gene3D" id="3.40.50.720">
    <property type="entry name" value="NAD(P)-binding Rossmann-like Domain"/>
    <property type="match status" value="1"/>
</dbReference>
<dbReference type="FunFam" id="3.40.50.720:FF:000009">
    <property type="entry name" value="Fatty oxidation complex, alpha subunit"/>
    <property type="match status" value="1"/>
</dbReference>
<dbReference type="Proteomes" id="UP001220509">
    <property type="component" value="Chromosome"/>
</dbReference>
<name>A0AAX3M8K4_9BACL</name>
<gene>
    <name evidence="8" type="ORF">PQ456_11145</name>
</gene>
<dbReference type="InterPro" id="IPR006176">
    <property type="entry name" value="3-OHacyl-CoA_DH_NAD-bd"/>
</dbReference>
<evidence type="ECO:0000256" key="4">
    <source>
        <dbReference type="PIRSR" id="PIRSR000105-1"/>
    </source>
</evidence>
<keyword evidence="9" id="KW-1185">Reference proteome</keyword>
<comment type="similarity">
    <text evidence="2">Belongs to the 3-hydroxyacyl-CoA dehydrogenase family.</text>
</comment>
<organism evidence="8 9">
    <name type="scientific">Paenibacillus kyungheensis</name>
    <dbReference type="NCBI Taxonomy" id="1452732"/>
    <lineage>
        <taxon>Bacteria</taxon>
        <taxon>Bacillati</taxon>
        <taxon>Bacillota</taxon>
        <taxon>Bacilli</taxon>
        <taxon>Bacillales</taxon>
        <taxon>Paenibacillaceae</taxon>
        <taxon>Paenibacillus</taxon>
    </lineage>
</organism>
<feature type="binding site" evidence="5">
    <location>
        <position position="97"/>
    </location>
    <ligand>
        <name>NAD(+)</name>
        <dbReference type="ChEBI" id="CHEBI:57540"/>
    </ligand>
</feature>
<dbReference type="InterPro" id="IPR022694">
    <property type="entry name" value="3-OHacyl-CoA_DH"/>
</dbReference>
<feature type="site" description="Important for catalytic activity" evidence="4">
    <location>
        <position position="140"/>
    </location>
</feature>
<keyword evidence="5" id="KW-0520">NAD</keyword>
<dbReference type="SUPFAM" id="SSF48179">
    <property type="entry name" value="6-phosphogluconate dehydrogenase C-terminal domain-like"/>
    <property type="match status" value="1"/>
</dbReference>
<evidence type="ECO:0000256" key="5">
    <source>
        <dbReference type="PIRSR" id="PIRSR000105-2"/>
    </source>
</evidence>
<dbReference type="Gene3D" id="1.10.1040.10">
    <property type="entry name" value="N-(1-d-carboxylethyl)-l-norvaline Dehydrogenase, domain 2"/>
    <property type="match status" value="1"/>
</dbReference>
<dbReference type="Pfam" id="PF00725">
    <property type="entry name" value="3HCDH"/>
    <property type="match status" value="1"/>
</dbReference>
<feature type="domain" description="3-hydroxyacyl-CoA dehydrogenase NAD binding" evidence="7">
    <location>
        <begin position="4"/>
        <end position="183"/>
    </location>
</feature>
<comment type="pathway">
    <text evidence="1">Lipid metabolism; butanoate metabolism.</text>
</comment>
<evidence type="ECO:0000313" key="8">
    <source>
        <dbReference type="EMBL" id="WCT58143.1"/>
    </source>
</evidence>
<feature type="binding site" evidence="5">
    <location>
        <position position="32"/>
    </location>
    <ligand>
        <name>NAD(+)</name>
        <dbReference type="ChEBI" id="CHEBI:57540"/>
    </ligand>
</feature>
<protein>
    <submittedName>
        <fullName evidence="8">3-hydroxyacyl-CoA dehydrogenase NAD-binding domain-containing protein</fullName>
    </submittedName>
</protein>
<evidence type="ECO:0000313" key="9">
    <source>
        <dbReference type="Proteomes" id="UP001220509"/>
    </source>
</evidence>
<dbReference type="PIRSF" id="PIRSF000105">
    <property type="entry name" value="HCDH"/>
    <property type="match status" value="1"/>
</dbReference>
<feature type="binding site" evidence="5">
    <location>
        <position position="119"/>
    </location>
    <ligand>
        <name>NAD(+)</name>
        <dbReference type="ChEBI" id="CHEBI:57540"/>
    </ligand>
</feature>
<evidence type="ECO:0000256" key="2">
    <source>
        <dbReference type="ARBA" id="ARBA00009463"/>
    </source>
</evidence>
<evidence type="ECO:0000259" key="7">
    <source>
        <dbReference type="Pfam" id="PF02737"/>
    </source>
</evidence>
<dbReference type="GO" id="GO:0070403">
    <property type="term" value="F:NAD+ binding"/>
    <property type="evidence" value="ECO:0007669"/>
    <property type="project" value="InterPro"/>
</dbReference>
<dbReference type="InterPro" id="IPR036291">
    <property type="entry name" value="NAD(P)-bd_dom_sf"/>
</dbReference>
<dbReference type="GO" id="GO:0008691">
    <property type="term" value="F:3-hydroxybutyryl-CoA dehydrogenase activity"/>
    <property type="evidence" value="ECO:0007669"/>
    <property type="project" value="TreeGrafter"/>
</dbReference>